<protein>
    <submittedName>
        <fullName evidence="1">Lipid A deacylase LpxR family protein</fullName>
    </submittedName>
</protein>
<organism evidence="1 2">
    <name type="scientific">Polaribacter marinivivus</name>
    <dbReference type="NCBI Taxonomy" id="1524260"/>
    <lineage>
        <taxon>Bacteria</taxon>
        <taxon>Pseudomonadati</taxon>
        <taxon>Bacteroidota</taxon>
        <taxon>Flavobacteriia</taxon>
        <taxon>Flavobacteriales</taxon>
        <taxon>Flavobacteriaceae</taxon>
    </lineage>
</organism>
<proteinExistence type="predicted"/>
<name>A0ABV8RB67_9FLAO</name>
<accession>A0ABV8RB67</accession>
<evidence type="ECO:0000313" key="1">
    <source>
        <dbReference type="EMBL" id="MFC4269667.1"/>
    </source>
</evidence>
<dbReference type="Proteomes" id="UP001595826">
    <property type="component" value="Unassembled WGS sequence"/>
</dbReference>
<dbReference type="EMBL" id="JBHSCY010000002">
    <property type="protein sequence ID" value="MFC4269667.1"/>
    <property type="molecule type" value="Genomic_DNA"/>
</dbReference>
<sequence>MKHFFFLLIFFISSFIFSQEKFSKEIKLITENDLYVSTNRDRYYTNGFFLNYRYLTDKKSEKLEKRIFEWELGHEMYNPNKSTVEKISEHDRPFAAYLYASFGVNRIYKNKRIFNTTFQVGMIGPNAFGEEVQDFVHNFYGFNNVTGWKYQIANAIGLNFNAEYLHFITKNKTDGFDLTWINKGKIGTVYTNISSGFLARFGFIPLTNMLNSMSFGTNLNNDTTDTVRQVESYFFIQPMFRYAFYDATLQGSFLNDNSVVTKELVPFVFDIAIGIKFTARRLNFGYTFNYNTNKSRGLRFKYGNKYGSIQISYLLN</sequence>
<keyword evidence="2" id="KW-1185">Reference proteome</keyword>
<reference evidence="2" key="1">
    <citation type="journal article" date="2019" name="Int. J. Syst. Evol. Microbiol.">
        <title>The Global Catalogue of Microorganisms (GCM) 10K type strain sequencing project: providing services to taxonomists for standard genome sequencing and annotation.</title>
        <authorList>
            <consortium name="The Broad Institute Genomics Platform"/>
            <consortium name="The Broad Institute Genome Sequencing Center for Infectious Disease"/>
            <person name="Wu L."/>
            <person name="Ma J."/>
        </authorList>
    </citation>
    <scope>NUCLEOTIDE SEQUENCE [LARGE SCALE GENOMIC DNA]</scope>
    <source>
        <strain evidence="2">CECT 8655</strain>
    </source>
</reference>
<dbReference type="InterPro" id="IPR018707">
    <property type="entry name" value="LpxR"/>
</dbReference>
<dbReference type="InterPro" id="IPR037107">
    <property type="entry name" value="Put_OMP_sf"/>
</dbReference>
<dbReference type="Pfam" id="PF09982">
    <property type="entry name" value="LpxR"/>
    <property type="match status" value="1"/>
</dbReference>
<evidence type="ECO:0000313" key="2">
    <source>
        <dbReference type="Proteomes" id="UP001595826"/>
    </source>
</evidence>
<dbReference type="Gene3D" id="2.40.128.140">
    <property type="entry name" value="Outer membrane protein"/>
    <property type="match status" value="1"/>
</dbReference>
<gene>
    <name evidence="1" type="ORF">ACFOWD_12170</name>
</gene>
<dbReference type="RefSeq" id="WP_377410917.1">
    <property type="nucleotide sequence ID" value="NZ_JBHSCY010000002.1"/>
</dbReference>
<comment type="caution">
    <text evidence="1">The sequence shown here is derived from an EMBL/GenBank/DDBJ whole genome shotgun (WGS) entry which is preliminary data.</text>
</comment>